<dbReference type="PROSITE" id="PS50011">
    <property type="entry name" value="PROTEIN_KINASE_DOM"/>
    <property type="match status" value="1"/>
</dbReference>
<dbReference type="EC" id="2.7.11.1" evidence="1"/>
<dbReference type="FunFam" id="1.10.510.10:FF:001893">
    <property type="entry name" value="Probable serine/threonine-protein kinase DDB_G0291918"/>
    <property type="match status" value="1"/>
</dbReference>
<evidence type="ECO:0000256" key="1">
    <source>
        <dbReference type="ARBA" id="ARBA00012513"/>
    </source>
</evidence>
<dbReference type="PANTHER" id="PTHR44167">
    <property type="entry name" value="OVARIAN-SPECIFIC SERINE/THREONINE-PROTEIN KINASE LOK-RELATED"/>
    <property type="match status" value="1"/>
</dbReference>
<dbReference type="FunFam" id="1.10.510.10:FF:001725">
    <property type="entry name" value="Kinase like protein"/>
    <property type="match status" value="1"/>
</dbReference>
<gene>
    <name evidence="9" type="ORF">DCAR_0104976</name>
</gene>
<evidence type="ECO:0000256" key="2">
    <source>
        <dbReference type="ARBA" id="ARBA00022527"/>
    </source>
</evidence>
<evidence type="ECO:0000256" key="6">
    <source>
        <dbReference type="ARBA" id="ARBA00022840"/>
    </source>
</evidence>
<dbReference type="AlphaFoldDB" id="A0AAF1AKB5"/>
<dbReference type="Proteomes" id="UP000077755">
    <property type="component" value="Chromosome 1"/>
</dbReference>
<feature type="region of interest" description="Disordered" evidence="7">
    <location>
        <begin position="680"/>
        <end position="726"/>
    </location>
</feature>
<keyword evidence="2" id="KW-0723">Serine/threonine-protein kinase</keyword>
<evidence type="ECO:0000259" key="8">
    <source>
        <dbReference type="PROSITE" id="PS50011"/>
    </source>
</evidence>
<evidence type="ECO:0000256" key="3">
    <source>
        <dbReference type="ARBA" id="ARBA00022679"/>
    </source>
</evidence>
<dbReference type="Pfam" id="PF00069">
    <property type="entry name" value="Pkinase"/>
    <property type="match status" value="2"/>
</dbReference>
<keyword evidence="10" id="KW-1185">Reference proteome</keyword>
<dbReference type="PANTHER" id="PTHR44167:SF23">
    <property type="entry name" value="CDC7 KINASE, ISOFORM A-RELATED"/>
    <property type="match status" value="1"/>
</dbReference>
<dbReference type="PROSITE" id="PS00108">
    <property type="entry name" value="PROTEIN_KINASE_ST"/>
    <property type="match status" value="1"/>
</dbReference>
<feature type="compositionally biased region" description="Polar residues" evidence="7">
    <location>
        <begin position="705"/>
        <end position="717"/>
    </location>
</feature>
<dbReference type="InterPro" id="IPR008271">
    <property type="entry name" value="Ser/Thr_kinase_AS"/>
</dbReference>
<dbReference type="Gene3D" id="1.10.510.10">
    <property type="entry name" value="Transferase(Phosphotransferase) domain 1"/>
    <property type="match status" value="2"/>
</dbReference>
<accession>A0AAF1AKB5</accession>
<dbReference type="SUPFAM" id="SSF56112">
    <property type="entry name" value="Protein kinase-like (PK-like)"/>
    <property type="match status" value="1"/>
</dbReference>
<reference evidence="9" key="1">
    <citation type="journal article" date="2016" name="Nat. Genet.">
        <title>A high-quality carrot genome assembly provides new insights into carotenoid accumulation and asterid genome evolution.</title>
        <authorList>
            <person name="Iorizzo M."/>
            <person name="Ellison S."/>
            <person name="Senalik D."/>
            <person name="Zeng P."/>
            <person name="Satapoomin P."/>
            <person name="Huang J."/>
            <person name="Bowman M."/>
            <person name="Iovene M."/>
            <person name="Sanseverino W."/>
            <person name="Cavagnaro P."/>
            <person name="Yildiz M."/>
            <person name="Macko-Podgorni A."/>
            <person name="Moranska E."/>
            <person name="Grzebelus E."/>
            <person name="Grzebelus D."/>
            <person name="Ashrafi H."/>
            <person name="Zheng Z."/>
            <person name="Cheng S."/>
            <person name="Spooner D."/>
            <person name="Van Deynze A."/>
            <person name="Simon P."/>
        </authorList>
    </citation>
    <scope>NUCLEOTIDE SEQUENCE</scope>
    <source>
        <tissue evidence="9">Leaf</tissue>
    </source>
</reference>
<dbReference type="InterPro" id="IPR011009">
    <property type="entry name" value="Kinase-like_dom_sf"/>
</dbReference>
<evidence type="ECO:0000256" key="7">
    <source>
        <dbReference type="SAM" id="MobiDB-lite"/>
    </source>
</evidence>
<dbReference type="GO" id="GO:0005634">
    <property type="term" value="C:nucleus"/>
    <property type="evidence" value="ECO:0007669"/>
    <property type="project" value="TreeGrafter"/>
</dbReference>
<dbReference type="GO" id="GO:0005524">
    <property type="term" value="F:ATP binding"/>
    <property type="evidence" value="ECO:0007669"/>
    <property type="project" value="UniProtKB-KW"/>
</dbReference>
<keyword evidence="5" id="KW-0418">Kinase</keyword>
<keyword evidence="3" id="KW-0808">Transferase</keyword>
<dbReference type="GO" id="GO:0044773">
    <property type="term" value="P:mitotic DNA damage checkpoint signaling"/>
    <property type="evidence" value="ECO:0007669"/>
    <property type="project" value="TreeGrafter"/>
</dbReference>
<dbReference type="GO" id="GO:0004674">
    <property type="term" value="F:protein serine/threonine kinase activity"/>
    <property type="evidence" value="ECO:0007669"/>
    <property type="project" value="UniProtKB-KW"/>
</dbReference>
<feature type="compositionally biased region" description="Basic and acidic residues" evidence="7">
    <location>
        <begin position="434"/>
        <end position="451"/>
    </location>
</feature>
<organism evidence="9 10">
    <name type="scientific">Daucus carota subsp. sativus</name>
    <name type="common">Carrot</name>
    <dbReference type="NCBI Taxonomy" id="79200"/>
    <lineage>
        <taxon>Eukaryota</taxon>
        <taxon>Viridiplantae</taxon>
        <taxon>Streptophyta</taxon>
        <taxon>Embryophyta</taxon>
        <taxon>Tracheophyta</taxon>
        <taxon>Spermatophyta</taxon>
        <taxon>Magnoliopsida</taxon>
        <taxon>eudicotyledons</taxon>
        <taxon>Gunneridae</taxon>
        <taxon>Pentapetalae</taxon>
        <taxon>asterids</taxon>
        <taxon>campanulids</taxon>
        <taxon>Apiales</taxon>
        <taxon>Apiaceae</taxon>
        <taxon>Apioideae</taxon>
        <taxon>Scandiceae</taxon>
        <taxon>Daucinae</taxon>
        <taxon>Daucus</taxon>
        <taxon>Daucus sect. Daucus</taxon>
    </lineage>
</organism>
<name>A0AAF1AKB5_DAUCS</name>
<dbReference type="SMART" id="SM00220">
    <property type="entry name" value="S_TKc"/>
    <property type="match status" value="1"/>
</dbReference>
<feature type="region of interest" description="Disordered" evidence="7">
    <location>
        <begin position="434"/>
        <end position="453"/>
    </location>
</feature>
<evidence type="ECO:0000313" key="10">
    <source>
        <dbReference type="Proteomes" id="UP000077755"/>
    </source>
</evidence>
<dbReference type="InterPro" id="IPR000719">
    <property type="entry name" value="Prot_kinase_dom"/>
</dbReference>
<keyword evidence="6" id="KW-0067">ATP-binding</keyword>
<evidence type="ECO:0000256" key="4">
    <source>
        <dbReference type="ARBA" id="ARBA00022741"/>
    </source>
</evidence>
<feature type="domain" description="Protein kinase" evidence="8">
    <location>
        <begin position="473"/>
        <end position="944"/>
    </location>
</feature>
<evidence type="ECO:0000313" key="9">
    <source>
        <dbReference type="EMBL" id="WOG85783.1"/>
    </source>
</evidence>
<keyword evidence="4" id="KW-0547">Nucleotide-binding</keyword>
<evidence type="ECO:0000256" key="5">
    <source>
        <dbReference type="ARBA" id="ARBA00022777"/>
    </source>
</evidence>
<proteinExistence type="predicted"/>
<protein>
    <recommendedName>
        <fullName evidence="1">non-specific serine/threonine protein kinase</fullName>
        <ecNumber evidence="1">2.7.11.1</ecNumber>
    </recommendedName>
</protein>
<sequence>MEAQLSTDTNNIDIHKAWHLLSLLLTIGRPVRLPELASRCTLFRASPEFVQFLCSIPRSPLSLTESGFVSISSVAYLDFVRFLSNLCNLSTSLPRTSVMFMERSGALDDAADLWFQHSGELEYLPAVKRRKHLNVEVLDDVADLCFQSGGEFEYLPDVHSNRTQESSVIKSRASLLNCDLKTAIQESKTGMLVNGKEFGHVNISKWHIDFPKNGSIGKLSDAREVKVIEDDKLQQEPSPLSSRLRSPVFLIDNKMKTSYSRHLIDLNKPYMPQVDECMDISPLEASNRICACKTLAKPSEVRRVGETKEVEEIMYFGSCKLEVEYLSTKTISVYMPQKDGYNMNDILESREVLPSRDKEEKMHESQANLQLVDKKQLSKLEMIREDSHNPSLHTPVDFQAIDSGKNTGNCLEEEQCKVYKRSFSKKQKFRQNYQEKRYAEEKRDKNKEIRGKNVSTSLKNQVEPEPLPYFDSFTAEEKEGSGGYGTVYKATRKQDGLTFAIKCPHENANRHHIQNEIKMLERFGGKNFVIKYEGSFKYGNAHCLVLEHVEHDRPEVLKREIDVSQIQWYGYCLFRALASLHKQGVVHRDVKPGNFLFSCKSNKGFLIDFNLAMDLHQKYGYTDKLNLSYDMGFNNVQLSHAKSLPPLKSKKLSSAKALEATNQEAGKSYKSLSLIKNLKKKTNPHEKADLGTRNIVKSQGADGSGITSAKDATSTRFPSGEKLREPMPCQGRRELLSLAQEAMQGPNHEVSRAPASKRKRVAAHPEIVDKKLNYLTPMPLHSTEFATAGAGLAKGKGEIKHKREGPCAGTKGFRAPEVLFRSPYQGPKLDIWSAGVTLLYLVTGRSPFNGEPDQNIKDIAKLSGSEVLWEVAKLHNRESSFPMELLDRKYLPSKDLRDWCGLNTRKPDILQDIPIQFFDLIDKCLAVNPRSRISAEEALQHEFFAPCQKQLRRQRLLRQGLSLDLKNALVNIKPVNREVYCAE</sequence>
<reference evidence="9" key="2">
    <citation type="submission" date="2022-03" db="EMBL/GenBank/DDBJ databases">
        <title>Draft title - Genomic analysis of global carrot germplasm unveils the trajectory of domestication and the origin of high carotenoid orange carrot.</title>
        <authorList>
            <person name="Iorizzo M."/>
            <person name="Ellison S."/>
            <person name="Senalik D."/>
            <person name="Macko-Podgorni A."/>
            <person name="Grzebelus D."/>
            <person name="Bostan H."/>
            <person name="Rolling W."/>
            <person name="Curaba J."/>
            <person name="Simon P."/>
        </authorList>
    </citation>
    <scope>NUCLEOTIDE SEQUENCE</scope>
    <source>
        <tissue evidence="9">Leaf</tissue>
    </source>
</reference>
<dbReference type="EMBL" id="CP093343">
    <property type="protein sequence ID" value="WOG85783.1"/>
    <property type="molecule type" value="Genomic_DNA"/>
</dbReference>